<dbReference type="CDD" id="cd08946">
    <property type="entry name" value="SDR_e"/>
    <property type="match status" value="1"/>
</dbReference>
<protein>
    <submittedName>
        <fullName evidence="3">NAD(P)-dependent oxidoreductase</fullName>
    </submittedName>
</protein>
<accession>A0A7Z2VLR3</accession>
<proteinExistence type="inferred from homology"/>
<dbReference type="EMBL" id="CP051680">
    <property type="protein sequence ID" value="QJD85259.1"/>
    <property type="molecule type" value="Genomic_DNA"/>
</dbReference>
<name>A0A7Z2VLR3_9BACL</name>
<gene>
    <name evidence="3" type="ORF">HH215_20155</name>
</gene>
<reference evidence="3 4" key="1">
    <citation type="submission" date="2020-04" db="EMBL/GenBank/DDBJ databases">
        <title>Genome sequencing of novel species.</title>
        <authorList>
            <person name="Heo J."/>
            <person name="Kim S.-J."/>
            <person name="Kim J.-S."/>
            <person name="Hong S.-B."/>
            <person name="Kwon S.-W."/>
        </authorList>
    </citation>
    <scope>NUCLEOTIDE SEQUENCE [LARGE SCALE GENOMIC DNA]</scope>
    <source>
        <strain evidence="3 4">MFER-1</strain>
    </source>
</reference>
<dbReference type="Pfam" id="PF01370">
    <property type="entry name" value="Epimerase"/>
    <property type="match status" value="1"/>
</dbReference>
<feature type="domain" description="NAD-dependent epimerase/dehydratase" evidence="2">
    <location>
        <begin position="3"/>
        <end position="225"/>
    </location>
</feature>
<evidence type="ECO:0000256" key="1">
    <source>
        <dbReference type="ARBA" id="ARBA00007637"/>
    </source>
</evidence>
<comment type="similarity">
    <text evidence="1">Belongs to the NAD(P)-dependent epimerase/dehydratase family.</text>
</comment>
<evidence type="ECO:0000313" key="3">
    <source>
        <dbReference type="EMBL" id="QJD85259.1"/>
    </source>
</evidence>
<dbReference type="InterPro" id="IPR001509">
    <property type="entry name" value="Epimerase_deHydtase"/>
</dbReference>
<evidence type="ECO:0000259" key="2">
    <source>
        <dbReference type="Pfam" id="PF01370"/>
    </source>
</evidence>
<dbReference type="PANTHER" id="PTHR43000">
    <property type="entry name" value="DTDP-D-GLUCOSE 4,6-DEHYDRATASE-RELATED"/>
    <property type="match status" value="1"/>
</dbReference>
<organism evidence="3 4">
    <name type="scientific">Cohnella herbarum</name>
    <dbReference type="NCBI Taxonomy" id="2728023"/>
    <lineage>
        <taxon>Bacteria</taxon>
        <taxon>Bacillati</taxon>
        <taxon>Bacillota</taxon>
        <taxon>Bacilli</taxon>
        <taxon>Bacillales</taxon>
        <taxon>Paenibacillaceae</taxon>
        <taxon>Cohnella</taxon>
    </lineage>
</organism>
<dbReference type="InterPro" id="IPR036291">
    <property type="entry name" value="NAD(P)-bd_dom_sf"/>
</dbReference>
<keyword evidence="4" id="KW-1185">Reference proteome</keyword>
<evidence type="ECO:0000313" key="4">
    <source>
        <dbReference type="Proteomes" id="UP000502248"/>
    </source>
</evidence>
<dbReference type="Proteomes" id="UP000502248">
    <property type="component" value="Chromosome"/>
</dbReference>
<dbReference type="Gene3D" id="3.40.50.720">
    <property type="entry name" value="NAD(P)-binding Rossmann-like Domain"/>
    <property type="match status" value="1"/>
</dbReference>
<dbReference type="SUPFAM" id="SSF51735">
    <property type="entry name" value="NAD(P)-binding Rossmann-fold domains"/>
    <property type="match status" value="1"/>
</dbReference>
<sequence length="294" mass="33513">MKILAIGSEGNIGKELVKYLRKQNHHVIECDIIPGWRKDYYQADINIAIDLMDVFMKEKPDVVYLLAAMVSRVTCEASSGLAVETNLVGVNNVIQLCKKFDSKMVYFSTSEVYGNIQGYLDEDTTVPQPNNRYGLTKYLGEKLVQYEALNNGLKAVAVRPFMFYHEDETRGDHRSAMIRFIEGLSNRKQIEVHVGSERAWFHLDDAVRALEKVIYLKQFEIINIGSDEFVKTEDLAKLVATELNVNLEEYANFIELPNKMTLVKRPKLDKMKNLLGIVPEVGLAEGIKRVLSKF</sequence>
<dbReference type="RefSeq" id="WP_169281524.1">
    <property type="nucleotide sequence ID" value="NZ_CP051680.1"/>
</dbReference>
<dbReference type="KEGG" id="cheb:HH215_20155"/>
<dbReference type="AlphaFoldDB" id="A0A7Z2VLR3"/>